<dbReference type="PROSITE" id="PS50977">
    <property type="entry name" value="HTH_TETR_2"/>
    <property type="match status" value="1"/>
</dbReference>
<evidence type="ECO:0000313" key="6">
    <source>
        <dbReference type="EMBL" id="MBB5888810.1"/>
    </source>
</evidence>
<dbReference type="PANTHER" id="PTHR30055">
    <property type="entry name" value="HTH-TYPE TRANSCRIPTIONAL REGULATOR RUTR"/>
    <property type="match status" value="1"/>
</dbReference>
<dbReference type="GO" id="GO:0045892">
    <property type="term" value="P:negative regulation of DNA-templated transcription"/>
    <property type="evidence" value="ECO:0007669"/>
    <property type="project" value="InterPro"/>
</dbReference>
<keyword evidence="7" id="KW-1185">Reference proteome</keyword>
<dbReference type="SUPFAM" id="SSF46689">
    <property type="entry name" value="Homeodomain-like"/>
    <property type="match status" value="1"/>
</dbReference>
<feature type="DNA-binding region" description="H-T-H motif" evidence="4">
    <location>
        <begin position="44"/>
        <end position="63"/>
    </location>
</feature>
<proteinExistence type="predicted"/>
<accession>A0A7W9KA46</accession>
<gene>
    <name evidence="6" type="ORF">BJ998_000006</name>
</gene>
<organism evidence="6 7">
    <name type="scientific">Kutzneria kofuensis</name>
    <dbReference type="NCBI Taxonomy" id="103725"/>
    <lineage>
        <taxon>Bacteria</taxon>
        <taxon>Bacillati</taxon>
        <taxon>Actinomycetota</taxon>
        <taxon>Actinomycetes</taxon>
        <taxon>Pseudonocardiales</taxon>
        <taxon>Pseudonocardiaceae</taxon>
        <taxon>Kutzneria</taxon>
    </lineage>
</organism>
<dbReference type="Proteomes" id="UP000585638">
    <property type="component" value="Unassembled WGS sequence"/>
</dbReference>
<dbReference type="Gene3D" id="1.10.357.10">
    <property type="entry name" value="Tetracycline Repressor, domain 2"/>
    <property type="match status" value="1"/>
</dbReference>
<evidence type="ECO:0000313" key="7">
    <source>
        <dbReference type="Proteomes" id="UP000585638"/>
    </source>
</evidence>
<evidence type="ECO:0000256" key="1">
    <source>
        <dbReference type="ARBA" id="ARBA00023015"/>
    </source>
</evidence>
<dbReference type="RefSeq" id="WP_184857281.1">
    <property type="nucleotide sequence ID" value="NZ_BAAAWY010000057.1"/>
</dbReference>
<protein>
    <submittedName>
        <fullName evidence="6">AcrR family transcriptional regulator</fullName>
    </submittedName>
</protein>
<sequence length="226" mass="24575">MDVIELLWGERGGPRRGPKPTLTVGDLARAGIELADKEGLAAVTMQRVAEALGVTKMATYRYVPGKDELIALMVDVAIGEPPELKDITGGWRPRLKAWTLAMYERMSAHPWALRATTGQRVSGPNELGWVERALQALDGVAMDGGQMMDVVVALTGQIRVIVEQSAGTSEEDIAAGWTKVLATRQEQFPHVTKALLSSAQHGSRDQGLEFGLERILDGVELHLSRQ</sequence>
<name>A0A7W9KA46_9PSEU</name>
<evidence type="ECO:0000256" key="4">
    <source>
        <dbReference type="PROSITE-ProRule" id="PRU00335"/>
    </source>
</evidence>
<dbReference type="InterPro" id="IPR001647">
    <property type="entry name" value="HTH_TetR"/>
</dbReference>
<evidence type="ECO:0000256" key="2">
    <source>
        <dbReference type="ARBA" id="ARBA00023125"/>
    </source>
</evidence>
<dbReference type="GO" id="GO:0003700">
    <property type="term" value="F:DNA-binding transcription factor activity"/>
    <property type="evidence" value="ECO:0007669"/>
    <property type="project" value="TreeGrafter"/>
</dbReference>
<dbReference type="Pfam" id="PF00440">
    <property type="entry name" value="TetR_N"/>
    <property type="match status" value="1"/>
</dbReference>
<keyword evidence="3" id="KW-0804">Transcription</keyword>
<keyword evidence="1" id="KW-0805">Transcription regulation</keyword>
<dbReference type="GO" id="GO:0000976">
    <property type="term" value="F:transcription cis-regulatory region binding"/>
    <property type="evidence" value="ECO:0007669"/>
    <property type="project" value="TreeGrafter"/>
</dbReference>
<dbReference type="AlphaFoldDB" id="A0A7W9KA46"/>
<dbReference type="InterPro" id="IPR036271">
    <property type="entry name" value="Tet_transcr_reg_TetR-rel_C_sf"/>
</dbReference>
<dbReference type="PANTHER" id="PTHR30055:SF151">
    <property type="entry name" value="TRANSCRIPTIONAL REGULATORY PROTEIN"/>
    <property type="match status" value="1"/>
</dbReference>
<dbReference type="InterPro" id="IPR050109">
    <property type="entry name" value="HTH-type_TetR-like_transc_reg"/>
</dbReference>
<dbReference type="SUPFAM" id="SSF48498">
    <property type="entry name" value="Tetracyclin repressor-like, C-terminal domain"/>
    <property type="match status" value="1"/>
</dbReference>
<comment type="caution">
    <text evidence="6">The sequence shown here is derived from an EMBL/GenBank/DDBJ whole genome shotgun (WGS) entry which is preliminary data.</text>
</comment>
<reference evidence="6 7" key="1">
    <citation type="submission" date="2020-08" db="EMBL/GenBank/DDBJ databases">
        <title>Sequencing the genomes of 1000 actinobacteria strains.</title>
        <authorList>
            <person name="Klenk H.-P."/>
        </authorList>
    </citation>
    <scope>NUCLEOTIDE SEQUENCE [LARGE SCALE GENOMIC DNA]</scope>
    <source>
        <strain evidence="6 7">DSM 43851</strain>
    </source>
</reference>
<dbReference type="InterPro" id="IPR009057">
    <property type="entry name" value="Homeodomain-like_sf"/>
</dbReference>
<dbReference type="EMBL" id="JACHIR010000001">
    <property type="protein sequence ID" value="MBB5888810.1"/>
    <property type="molecule type" value="Genomic_DNA"/>
</dbReference>
<feature type="domain" description="HTH tetR-type" evidence="5">
    <location>
        <begin position="21"/>
        <end position="81"/>
    </location>
</feature>
<dbReference type="InterPro" id="IPR004111">
    <property type="entry name" value="Repressor_TetR_C"/>
</dbReference>
<evidence type="ECO:0000256" key="3">
    <source>
        <dbReference type="ARBA" id="ARBA00023163"/>
    </source>
</evidence>
<keyword evidence="2 4" id="KW-0238">DNA-binding</keyword>
<dbReference type="Pfam" id="PF02909">
    <property type="entry name" value="TetR_C_1"/>
    <property type="match status" value="1"/>
</dbReference>
<evidence type="ECO:0000259" key="5">
    <source>
        <dbReference type="PROSITE" id="PS50977"/>
    </source>
</evidence>